<evidence type="ECO:0000256" key="1">
    <source>
        <dbReference type="ARBA" id="ARBA00008270"/>
    </source>
</evidence>
<evidence type="ECO:0000313" key="5">
    <source>
        <dbReference type="Proteomes" id="UP000777784"/>
    </source>
</evidence>
<accession>A0A948W4W2</accession>
<comment type="caution">
    <text evidence="4">The sequence shown here is derived from an EMBL/GenBank/DDBJ whole genome shotgun (WGS) entry which is preliminary data.</text>
</comment>
<reference evidence="4" key="1">
    <citation type="submission" date="2021-05" db="EMBL/GenBank/DDBJ databases">
        <title>Energy efficiency and biological interactions define the core microbiome of deep oligotrophic groundwater.</title>
        <authorList>
            <person name="Mehrshad M."/>
            <person name="Lopez-Fernandez M."/>
            <person name="Bell E."/>
            <person name="Bernier-Latmani R."/>
            <person name="Bertilsson S."/>
            <person name="Dopson M."/>
        </authorList>
    </citation>
    <scope>NUCLEOTIDE SEQUENCE</scope>
    <source>
        <strain evidence="4">Modern_marine.mb.64</strain>
    </source>
</reference>
<dbReference type="PANTHER" id="PTHR13774">
    <property type="entry name" value="PHENAZINE BIOSYNTHESIS PROTEIN"/>
    <property type="match status" value="1"/>
</dbReference>
<organism evidence="4 5">
    <name type="scientific">Eiseniibacteriota bacterium</name>
    <dbReference type="NCBI Taxonomy" id="2212470"/>
    <lineage>
        <taxon>Bacteria</taxon>
        <taxon>Candidatus Eiseniibacteriota</taxon>
    </lineage>
</organism>
<dbReference type="GO" id="GO:0005737">
    <property type="term" value="C:cytoplasm"/>
    <property type="evidence" value="ECO:0007669"/>
    <property type="project" value="TreeGrafter"/>
</dbReference>
<dbReference type="NCBIfam" id="TIGR00654">
    <property type="entry name" value="PhzF_family"/>
    <property type="match status" value="1"/>
</dbReference>
<dbReference type="InterPro" id="IPR003719">
    <property type="entry name" value="Phenazine_PhzF-like"/>
</dbReference>
<protein>
    <submittedName>
        <fullName evidence="4">PhzF family phenazine biosynthesis protein</fullName>
    </submittedName>
</protein>
<name>A0A948W4W2_UNCEI</name>
<dbReference type="GO" id="GO:0016853">
    <property type="term" value="F:isomerase activity"/>
    <property type="evidence" value="ECO:0007669"/>
    <property type="project" value="UniProtKB-KW"/>
</dbReference>
<gene>
    <name evidence="4" type="ORF">KJ970_17235</name>
</gene>
<evidence type="ECO:0000313" key="4">
    <source>
        <dbReference type="EMBL" id="MBU2692662.1"/>
    </source>
</evidence>
<evidence type="ECO:0000256" key="3">
    <source>
        <dbReference type="PIRSR" id="PIRSR016184-1"/>
    </source>
</evidence>
<dbReference type="Pfam" id="PF02567">
    <property type="entry name" value="PhzC-PhzF"/>
    <property type="match status" value="1"/>
</dbReference>
<dbReference type="EMBL" id="JAHJDP010000098">
    <property type="protein sequence ID" value="MBU2692662.1"/>
    <property type="molecule type" value="Genomic_DNA"/>
</dbReference>
<keyword evidence="2" id="KW-0413">Isomerase</keyword>
<dbReference type="Gene3D" id="3.10.310.10">
    <property type="entry name" value="Diaminopimelate Epimerase, Chain A, domain 1"/>
    <property type="match status" value="2"/>
</dbReference>
<dbReference type="Proteomes" id="UP000777784">
    <property type="component" value="Unassembled WGS sequence"/>
</dbReference>
<sequence length="259" mass="28121">MNLPIYQIDAFTESCFGGNPAGVVLLDEEMPDYIQQAIAAENNLSETAFVLPNGSNYKLRWFTPTMEIDLCGHATLASAFVLYNEGRAASDKICFETQSGLLTVTKSGDYLYLNFPARPAKPASVEPDLVKALGAKPSEVHLARDLMAVFDSASEIVEMEPDFQAIAALEAFSVIVTAPGDDVDFVSRFFVPKGGINEDPVTGSAHCTLIPYWAKRLNKNELTARQVSARGGDLLCKLEGDRVIIGGQAVEYMRGEIVC</sequence>
<feature type="active site" evidence="3">
    <location>
        <position position="46"/>
    </location>
</feature>
<proteinExistence type="inferred from homology"/>
<dbReference type="PIRSF" id="PIRSF016184">
    <property type="entry name" value="PhzC_PhzF"/>
    <property type="match status" value="1"/>
</dbReference>
<dbReference type="PANTHER" id="PTHR13774:SF17">
    <property type="entry name" value="PHENAZINE BIOSYNTHESIS-LIKE DOMAIN-CONTAINING PROTEIN"/>
    <property type="match status" value="1"/>
</dbReference>
<dbReference type="SUPFAM" id="SSF54506">
    <property type="entry name" value="Diaminopimelate epimerase-like"/>
    <property type="match status" value="1"/>
</dbReference>
<dbReference type="AlphaFoldDB" id="A0A948W4W2"/>
<evidence type="ECO:0000256" key="2">
    <source>
        <dbReference type="ARBA" id="ARBA00023235"/>
    </source>
</evidence>
<comment type="similarity">
    <text evidence="1">Belongs to the PhzF family.</text>
</comment>